<comment type="caution">
    <text evidence="3">The sequence shown here is derived from an EMBL/GenBank/DDBJ whole genome shotgun (WGS) entry which is preliminary data.</text>
</comment>
<feature type="region of interest" description="Disordered" evidence="2">
    <location>
        <begin position="347"/>
        <end position="371"/>
    </location>
</feature>
<reference evidence="3 4" key="1">
    <citation type="submission" date="2016-04" db="EMBL/GenBank/DDBJ databases">
        <authorList>
            <person name="Evans L.H."/>
            <person name="Alamgir A."/>
            <person name="Owens N."/>
            <person name="Weber N.D."/>
            <person name="Virtaneva K."/>
            <person name="Barbian K."/>
            <person name="Babar A."/>
            <person name="Rosenke K."/>
        </authorList>
    </citation>
    <scope>NUCLEOTIDE SEQUENCE [LARGE SCALE GENOMIC DNA]</scope>
    <source>
        <strain evidence="3 4">CCM 8644</strain>
    </source>
</reference>
<dbReference type="EMBL" id="LWHJ01000022">
    <property type="protein sequence ID" value="OAQ40350.1"/>
    <property type="molecule type" value="Genomic_DNA"/>
</dbReference>
<dbReference type="Gene3D" id="2.130.10.10">
    <property type="entry name" value="YVTN repeat-like/Quinoprotein amine dehydrogenase"/>
    <property type="match status" value="2"/>
</dbReference>
<accession>A0A179DI11</accession>
<protein>
    <recommendedName>
        <fullName evidence="5">SMP-30/Gluconolactonase/LRE-like region domain-containing protein</fullName>
    </recommendedName>
</protein>
<proteinExistence type="predicted"/>
<dbReference type="SUPFAM" id="SSF51004">
    <property type="entry name" value="C-terminal (heme d1) domain of cytochrome cd1-nitrite reductase"/>
    <property type="match status" value="1"/>
</dbReference>
<dbReference type="STRING" id="1826909.A5893_05195"/>
<dbReference type="InterPro" id="IPR007312">
    <property type="entry name" value="Phosphoesterase"/>
</dbReference>
<dbReference type="InterPro" id="IPR011048">
    <property type="entry name" value="Haem_d1_sf"/>
</dbReference>
<sequence>MKTLSIKYLLFSYFLIAIASCKVAKLPGKMGNNQILLPNGWSLSPVGNSIQLGDLPLNIQVSHNKKLVAVTNNGQSTQNIQLIDTKTQKITDDIEIGKSWYGLAFNDKDDKLYASGGNDNMILIYPIEEMKLLKPDTIRLGKPWPVEISPTGLAIDDKNKILYVVTKENNSLYVIDLQTKKTVKKVKLSSEAYSCVLSPNSSTLYISLWGSNQVVFFDTKSQQITDYINTQYSPNELLLTKKGDHLFVANGGDNSVSIINTASKKTVEVISAAVHATNLTGSTTNGLAFSENEKTLYIANADNNYLAVFDISEIGESKSQGFIPTGWYPTNVKCFNNQIWVANGKGFTSMANPQGPQPQTSDDDSDLHVGSTPKNRLQYIGGLFKGTMSIIDIPNDVMMKSYTQMVYQNTPFNKAKKAPEKDNPVPFNLGDKSPIKYVFYIIKENRTYDQILGDIKKGNGDPQLCIFPEKVTPNIHALANQFVLLDNFYVDAEVSADGHNWSMGAYANDYVEKTWPTSYGRRGGGGEYGGKEKITYPRDGFIWDYCKRAGISYRTYGEFISGNTAKTPVLEGHFLKDYDKGEEVRDTTHYYRWMKDFDELVAKDQVPQFNTIQFPRDHTSGQKLGKYTPTACVADNDLAVGMFVDHLSHSKIWKESIVFVLEDDAQNGPDHVDAHRSPALVISPYIKRETVVSNMYTTSGFLRTMELILGLPPMSQYDAAATPLYDCFTSKPDFTPYNYVRTQLNLDAKNIAVNSSSKLSESFNLAEVDEAPDLELNQVIWKSVKGENSEMPAPKRSAFVVLEKKSKKDKDDD</sequence>
<evidence type="ECO:0008006" key="5">
    <source>
        <dbReference type="Google" id="ProtNLM"/>
    </source>
</evidence>
<reference evidence="3 4" key="2">
    <citation type="submission" date="2016-06" db="EMBL/GenBank/DDBJ databases">
        <title>Pedobacter psychrophilus sp. nov., isolated from Antarctic fragmentary rock.</title>
        <authorList>
            <person name="Svec P."/>
        </authorList>
    </citation>
    <scope>NUCLEOTIDE SEQUENCE [LARGE SCALE GENOMIC DNA]</scope>
    <source>
        <strain evidence="3 4">CCM 8644</strain>
    </source>
</reference>
<dbReference type="InterPro" id="IPR015943">
    <property type="entry name" value="WD40/YVTN_repeat-like_dom_sf"/>
</dbReference>
<evidence type="ECO:0000313" key="4">
    <source>
        <dbReference type="Proteomes" id="UP000078459"/>
    </source>
</evidence>
<dbReference type="SUPFAM" id="SSF53649">
    <property type="entry name" value="Alkaline phosphatase-like"/>
    <property type="match status" value="1"/>
</dbReference>
<dbReference type="PANTHER" id="PTHR47197:SF3">
    <property type="entry name" value="DIHYDRO-HEME D1 DEHYDROGENASE"/>
    <property type="match status" value="1"/>
</dbReference>
<keyword evidence="4" id="KW-1185">Reference proteome</keyword>
<dbReference type="Pfam" id="PF04185">
    <property type="entry name" value="Phosphoesterase"/>
    <property type="match status" value="1"/>
</dbReference>
<keyword evidence="1" id="KW-0378">Hydrolase</keyword>
<dbReference type="OrthoDB" id="145213at2"/>
<evidence type="ECO:0000313" key="3">
    <source>
        <dbReference type="EMBL" id="OAQ40350.1"/>
    </source>
</evidence>
<dbReference type="RefSeq" id="WP_068821587.1">
    <property type="nucleotide sequence ID" value="NZ_LWHJ01000022.1"/>
</dbReference>
<dbReference type="Proteomes" id="UP000078459">
    <property type="component" value="Unassembled WGS sequence"/>
</dbReference>
<dbReference type="InterPro" id="IPR017850">
    <property type="entry name" value="Alkaline_phosphatase_core_sf"/>
</dbReference>
<name>A0A179DI11_9SPHI</name>
<dbReference type="AlphaFoldDB" id="A0A179DI11"/>
<dbReference type="PANTHER" id="PTHR47197">
    <property type="entry name" value="PROTEIN NIRF"/>
    <property type="match status" value="1"/>
</dbReference>
<dbReference type="GO" id="GO:0016788">
    <property type="term" value="F:hydrolase activity, acting on ester bonds"/>
    <property type="evidence" value="ECO:0007669"/>
    <property type="project" value="InterPro"/>
</dbReference>
<gene>
    <name evidence="3" type="ORF">A5893_05195</name>
</gene>
<organism evidence="3 4">
    <name type="scientific">Pedobacter psychrophilus</name>
    <dbReference type="NCBI Taxonomy" id="1826909"/>
    <lineage>
        <taxon>Bacteria</taxon>
        <taxon>Pseudomonadati</taxon>
        <taxon>Bacteroidota</taxon>
        <taxon>Sphingobacteriia</taxon>
        <taxon>Sphingobacteriales</taxon>
        <taxon>Sphingobacteriaceae</taxon>
        <taxon>Pedobacter</taxon>
    </lineage>
</organism>
<evidence type="ECO:0000256" key="2">
    <source>
        <dbReference type="SAM" id="MobiDB-lite"/>
    </source>
</evidence>
<dbReference type="InterPro" id="IPR051200">
    <property type="entry name" value="Host-pathogen_enzymatic-act"/>
</dbReference>
<dbReference type="Gene3D" id="3.40.720.10">
    <property type="entry name" value="Alkaline Phosphatase, subunit A"/>
    <property type="match status" value="1"/>
</dbReference>
<evidence type="ECO:0000256" key="1">
    <source>
        <dbReference type="ARBA" id="ARBA00022801"/>
    </source>
</evidence>
<dbReference type="PROSITE" id="PS51257">
    <property type="entry name" value="PROKAR_LIPOPROTEIN"/>
    <property type="match status" value="1"/>
</dbReference>
<feature type="compositionally biased region" description="Polar residues" evidence="2">
    <location>
        <begin position="349"/>
        <end position="360"/>
    </location>
</feature>